<feature type="compositionally biased region" description="Basic and acidic residues" evidence="1">
    <location>
        <begin position="82"/>
        <end position="102"/>
    </location>
</feature>
<dbReference type="Gramene" id="PRQ42410">
    <property type="protein sequence ID" value="PRQ42410"/>
    <property type="gene ID" value="RchiOBHm_Chr3g0457351"/>
</dbReference>
<keyword evidence="2" id="KW-0472">Membrane</keyword>
<evidence type="ECO:0000256" key="1">
    <source>
        <dbReference type="SAM" id="MobiDB-lite"/>
    </source>
</evidence>
<evidence type="ECO:0000313" key="3">
    <source>
        <dbReference type="EMBL" id="PRQ42410.1"/>
    </source>
</evidence>
<proteinExistence type="predicted"/>
<dbReference type="AlphaFoldDB" id="A0A2P6R7K3"/>
<feature type="compositionally biased region" description="Acidic residues" evidence="1">
    <location>
        <begin position="14"/>
        <end position="33"/>
    </location>
</feature>
<feature type="transmembrane region" description="Helical" evidence="2">
    <location>
        <begin position="155"/>
        <end position="174"/>
    </location>
</feature>
<gene>
    <name evidence="3" type="ORF">RchiOBHm_Chr3g0457351</name>
</gene>
<evidence type="ECO:0000313" key="4">
    <source>
        <dbReference type="Proteomes" id="UP000238479"/>
    </source>
</evidence>
<feature type="transmembrane region" description="Helical" evidence="2">
    <location>
        <begin position="180"/>
        <end position="199"/>
    </location>
</feature>
<protein>
    <recommendedName>
        <fullName evidence="5">Transmembrane protein</fullName>
    </recommendedName>
</protein>
<accession>A0A2P6R7K3</accession>
<keyword evidence="4" id="KW-1185">Reference proteome</keyword>
<feature type="region of interest" description="Disordered" evidence="1">
    <location>
        <begin position="82"/>
        <end position="113"/>
    </location>
</feature>
<dbReference type="OMA" id="HAANIEF"/>
<dbReference type="PANTHER" id="PTHR34188">
    <property type="entry name" value="OS01G0299500 PROTEIN"/>
    <property type="match status" value="1"/>
</dbReference>
<name>A0A2P6R7K3_ROSCH</name>
<evidence type="ECO:0000256" key="2">
    <source>
        <dbReference type="SAM" id="Phobius"/>
    </source>
</evidence>
<keyword evidence="2" id="KW-0812">Transmembrane</keyword>
<dbReference type="EMBL" id="PDCK01000041">
    <property type="protein sequence ID" value="PRQ42410.1"/>
    <property type="molecule type" value="Genomic_DNA"/>
</dbReference>
<keyword evidence="2" id="KW-1133">Transmembrane helix</keyword>
<dbReference type="PANTHER" id="PTHR34188:SF21">
    <property type="entry name" value="BZIP DOMAIN-CONTAINING PROTEIN"/>
    <property type="match status" value="1"/>
</dbReference>
<reference evidence="3 4" key="1">
    <citation type="journal article" date="2018" name="Nat. Genet.">
        <title>The Rosa genome provides new insights in the design of modern roses.</title>
        <authorList>
            <person name="Bendahmane M."/>
        </authorList>
    </citation>
    <scope>NUCLEOTIDE SEQUENCE [LARGE SCALE GENOMIC DNA]</scope>
    <source>
        <strain evidence="4">cv. Old Blush</strain>
    </source>
</reference>
<evidence type="ECO:0008006" key="5">
    <source>
        <dbReference type="Google" id="ProtNLM"/>
    </source>
</evidence>
<sequence length="200" mass="22509">MHVMDHIGSRECDLEFDLESGETESSSEEDGSEESGSHGKHFNKLLNRGRSGYLCIEGSITANDVVESNKVSNMDETRNVIEGGIEKRMVDKQKMKGSEKHPKPPRPPTGPSLHAADIELVKEISKHTRLRRARRERLKALKNMKTDRSHRTSSANINFLAIIITAIFFFVIIFQGICCMPVVTLLTCFDIFVTISYIVD</sequence>
<feature type="region of interest" description="Disordered" evidence="1">
    <location>
        <begin position="1"/>
        <end position="43"/>
    </location>
</feature>
<dbReference type="Proteomes" id="UP000238479">
    <property type="component" value="Chromosome 3"/>
</dbReference>
<feature type="compositionally biased region" description="Basic and acidic residues" evidence="1">
    <location>
        <begin position="1"/>
        <end position="13"/>
    </location>
</feature>
<dbReference type="STRING" id="74649.A0A2P6R7K3"/>
<comment type="caution">
    <text evidence="3">The sequence shown here is derived from an EMBL/GenBank/DDBJ whole genome shotgun (WGS) entry which is preliminary data.</text>
</comment>
<organism evidence="3 4">
    <name type="scientific">Rosa chinensis</name>
    <name type="common">China rose</name>
    <dbReference type="NCBI Taxonomy" id="74649"/>
    <lineage>
        <taxon>Eukaryota</taxon>
        <taxon>Viridiplantae</taxon>
        <taxon>Streptophyta</taxon>
        <taxon>Embryophyta</taxon>
        <taxon>Tracheophyta</taxon>
        <taxon>Spermatophyta</taxon>
        <taxon>Magnoliopsida</taxon>
        <taxon>eudicotyledons</taxon>
        <taxon>Gunneridae</taxon>
        <taxon>Pentapetalae</taxon>
        <taxon>rosids</taxon>
        <taxon>fabids</taxon>
        <taxon>Rosales</taxon>
        <taxon>Rosaceae</taxon>
        <taxon>Rosoideae</taxon>
        <taxon>Rosoideae incertae sedis</taxon>
        <taxon>Rosa</taxon>
    </lineage>
</organism>